<proteinExistence type="predicted"/>
<keyword evidence="2" id="KW-1185">Reference proteome</keyword>
<name>A0A2P6S067_ROSCH</name>
<comment type="caution">
    <text evidence="1">The sequence shown here is derived from an EMBL/GenBank/DDBJ whole genome shotgun (WGS) entry which is preliminary data.</text>
</comment>
<accession>A0A2P6S067</accession>
<reference evidence="1 2" key="1">
    <citation type="journal article" date="2018" name="Nat. Genet.">
        <title>The Rosa genome provides new insights in the design of modern roses.</title>
        <authorList>
            <person name="Bendahmane M."/>
        </authorList>
    </citation>
    <scope>NUCLEOTIDE SEQUENCE [LARGE SCALE GENOMIC DNA]</scope>
    <source>
        <strain evidence="2">cv. Old Blush</strain>
    </source>
</reference>
<evidence type="ECO:0000313" key="2">
    <source>
        <dbReference type="Proteomes" id="UP000238479"/>
    </source>
</evidence>
<dbReference type="AlphaFoldDB" id="A0A2P6S067"/>
<gene>
    <name evidence="1" type="ORF">RchiOBHm_Chr2g0151451</name>
</gene>
<sequence length="72" mass="8446">MKLLVRRAFQHCFSRMFLAVGLTDLEIYCWMVTLVLKLQCRTLVILLADYVIVSTAMHPKRILVSFWLIFGI</sequence>
<dbReference type="Proteomes" id="UP000238479">
    <property type="component" value="Chromosome 2"/>
</dbReference>
<evidence type="ECO:0000313" key="1">
    <source>
        <dbReference type="EMBL" id="PRQ52065.1"/>
    </source>
</evidence>
<organism evidence="1 2">
    <name type="scientific">Rosa chinensis</name>
    <name type="common">China rose</name>
    <dbReference type="NCBI Taxonomy" id="74649"/>
    <lineage>
        <taxon>Eukaryota</taxon>
        <taxon>Viridiplantae</taxon>
        <taxon>Streptophyta</taxon>
        <taxon>Embryophyta</taxon>
        <taxon>Tracheophyta</taxon>
        <taxon>Spermatophyta</taxon>
        <taxon>Magnoliopsida</taxon>
        <taxon>eudicotyledons</taxon>
        <taxon>Gunneridae</taxon>
        <taxon>Pentapetalae</taxon>
        <taxon>rosids</taxon>
        <taxon>fabids</taxon>
        <taxon>Rosales</taxon>
        <taxon>Rosaceae</taxon>
        <taxon>Rosoideae</taxon>
        <taxon>Rosoideae incertae sedis</taxon>
        <taxon>Rosa</taxon>
    </lineage>
</organism>
<protein>
    <submittedName>
        <fullName evidence="1">Uncharacterized protein</fullName>
    </submittedName>
</protein>
<dbReference type="EMBL" id="PDCK01000040">
    <property type="protein sequence ID" value="PRQ52065.1"/>
    <property type="molecule type" value="Genomic_DNA"/>
</dbReference>
<dbReference type="Gramene" id="PRQ52065">
    <property type="protein sequence ID" value="PRQ52065"/>
    <property type="gene ID" value="RchiOBHm_Chr2g0151451"/>
</dbReference>